<dbReference type="SUPFAM" id="SSF50923">
    <property type="entry name" value="Hemopexin-like domain"/>
    <property type="match status" value="1"/>
</dbReference>
<dbReference type="InParanoid" id="A0A7M7NTU2"/>
<dbReference type="OMA" id="QERCVDT"/>
<evidence type="ECO:0000313" key="5">
    <source>
        <dbReference type="Proteomes" id="UP000007110"/>
    </source>
</evidence>
<keyword evidence="5" id="KW-1185">Reference proteome</keyword>
<dbReference type="PROSITE" id="PS01010">
    <property type="entry name" value="CRISP_2"/>
    <property type="match status" value="1"/>
</dbReference>
<dbReference type="InterPro" id="IPR036375">
    <property type="entry name" value="Hemopexin-like_dom_sf"/>
</dbReference>
<dbReference type="PROSITE" id="PS01009">
    <property type="entry name" value="CRISP_1"/>
    <property type="match status" value="1"/>
</dbReference>
<feature type="repeat" description="Hemopexin" evidence="1">
    <location>
        <begin position="505"/>
        <end position="552"/>
    </location>
</feature>
<dbReference type="EnsemblMetazoa" id="XM_030984619">
    <property type="protein sequence ID" value="XP_030840479"/>
    <property type="gene ID" value="LOC575786"/>
</dbReference>
<dbReference type="CDD" id="cd05380">
    <property type="entry name" value="CAP_euk"/>
    <property type="match status" value="1"/>
</dbReference>
<evidence type="ECO:0000313" key="4">
    <source>
        <dbReference type="EnsemblMetazoa" id="XP_030840479"/>
    </source>
</evidence>
<feature type="region of interest" description="Disordered" evidence="2">
    <location>
        <begin position="28"/>
        <end position="61"/>
    </location>
</feature>
<name>A0A7M7NTU2_STRPU</name>
<evidence type="ECO:0000259" key="3">
    <source>
        <dbReference type="SMART" id="SM00198"/>
    </source>
</evidence>
<dbReference type="GO" id="GO:0005615">
    <property type="term" value="C:extracellular space"/>
    <property type="evidence" value="ECO:0000318"/>
    <property type="project" value="GO_Central"/>
</dbReference>
<dbReference type="Gene3D" id="2.110.10.10">
    <property type="entry name" value="Hemopexin-like domain"/>
    <property type="match status" value="1"/>
</dbReference>
<dbReference type="PANTHER" id="PTHR10334">
    <property type="entry name" value="CYSTEINE-RICH SECRETORY PROTEIN-RELATED"/>
    <property type="match status" value="1"/>
</dbReference>
<dbReference type="GeneID" id="575786"/>
<reference evidence="4" key="2">
    <citation type="submission" date="2021-01" db="UniProtKB">
        <authorList>
            <consortium name="EnsemblMetazoa"/>
        </authorList>
    </citation>
    <scope>IDENTIFICATION</scope>
</reference>
<evidence type="ECO:0000256" key="1">
    <source>
        <dbReference type="PROSITE-ProRule" id="PRU01011"/>
    </source>
</evidence>
<feature type="domain" description="SCP" evidence="3">
    <location>
        <begin position="73"/>
        <end position="236"/>
    </location>
</feature>
<dbReference type="InterPro" id="IPR014044">
    <property type="entry name" value="CAP_dom"/>
</dbReference>
<dbReference type="Gene3D" id="3.40.33.10">
    <property type="entry name" value="CAP"/>
    <property type="match status" value="1"/>
</dbReference>
<dbReference type="InterPro" id="IPR018244">
    <property type="entry name" value="Allrgn_V5/Tpx1_CS"/>
</dbReference>
<dbReference type="SUPFAM" id="SSF55797">
    <property type="entry name" value="PR-1-like"/>
    <property type="match status" value="1"/>
</dbReference>
<dbReference type="InterPro" id="IPR002413">
    <property type="entry name" value="V5_allergen-like"/>
</dbReference>
<dbReference type="PROSITE" id="PS51642">
    <property type="entry name" value="HEMOPEXIN_2"/>
    <property type="match status" value="2"/>
</dbReference>
<dbReference type="KEGG" id="spu:575786"/>
<dbReference type="InterPro" id="IPR035940">
    <property type="entry name" value="CAP_sf"/>
</dbReference>
<reference evidence="5" key="1">
    <citation type="submission" date="2015-02" db="EMBL/GenBank/DDBJ databases">
        <title>Genome sequencing for Strongylocentrotus purpuratus.</title>
        <authorList>
            <person name="Murali S."/>
            <person name="Liu Y."/>
            <person name="Vee V."/>
            <person name="English A."/>
            <person name="Wang M."/>
            <person name="Skinner E."/>
            <person name="Han Y."/>
            <person name="Muzny D.M."/>
            <person name="Worley K.C."/>
            <person name="Gibbs R.A."/>
        </authorList>
    </citation>
    <scope>NUCLEOTIDE SEQUENCE</scope>
</reference>
<dbReference type="SMART" id="SM00198">
    <property type="entry name" value="SCP"/>
    <property type="match status" value="1"/>
</dbReference>
<dbReference type="PRINTS" id="PR00837">
    <property type="entry name" value="V5TPXLIKE"/>
</dbReference>
<dbReference type="AlphaFoldDB" id="A0A7M7NTU2"/>
<feature type="repeat" description="Hemopexin" evidence="1">
    <location>
        <begin position="457"/>
        <end position="504"/>
    </location>
</feature>
<dbReference type="Pfam" id="PF00045">
    <property type="entry name" value="Hemopexin"/>
    <property type="match status" value="1"/>
</dbReference>
<evidence type="ECO:0000256" key="2">
    <source>
        <dbReference type="SAM" id="MobiDB-lite"/>
    </source>
</evidence>
<dbReference type="InterPro" id="IPR018487">
    <property type="entry name" value="Hemopexin-like_repeat"/>
</dbReference>
<dbReference type="Proteomes" id="UP000007110">
    <property type="component" value="Unassembled WGS sequence"/>
</dbReference>
<dbReference type="FunFam" id="3.40.33.10:FF:000001">
    <property type="entry name" value="Cysteine-rich secretory protein LCCL domain containing 1"/>
    <property type="match status" value="1"/>
</dbReference>
<dbReference type="OrthoDB" id="43654at2759"/>
<dbReference type="RefSeq" id="XP_030840479.1">
    <property type="nucleotide sequence ID" value="XM_030984619.1"/>
</dbReference>
<accession>A0A7M7NTU2</accession>
<dbReference type="PRINTS" id="PR00838">
    <property type="entry name" value="V5ALLERGEN"/>
</dbReference>
<dbReference type="Pfam" id="PF00188">
    <property type="entry name" value="CAP"/>
    <property type="match status" value="1"/>
</dbReference>
<dbReference type="InterPro" id="IPR001283">
    <property type="entry name" value="CRISP-related"/>
</dbReference>
<protein>
    <recommendedName>
        <fullName evidence="3">SCP domain-containing protein</fullName>
    </recommendedName>
</protein>
<sequence length="555" mass="61341">MALDIYTTLSIVTTILILSCHGRELTKRQAEEDASASTTTGPIKSFKRFNVTENEAEKEELPSGFGDYNFAGYENDDIVERHNLLRRRPAARNDFERNDPNAITSSDMEHMTWDEDLAYMAMGWARYCNFAHGQPENVSPYSTIGQNLWAYTGNSRTPLSGADATQDWYDEVTDYNYQPGSGGSCGRVCGHYTQVVWAATNKVGCGRMFCPSLGSTGLRDAWYVVCNYAPGGNYQGVQPYAIGEPCTSCASGSGQCYNGQCRSCAEHNDVCECSLDSCENCGVVDRSTCTCNCPDGFFGTTCQERCVDTSSRCYNTWWPQFCADYPQVREGCPQMCGICNAADPDFVCRPGPEPPVQPPVQPTRPEVCDTKFTAAAYIGGVLHLFRNDRVWRVRTNGELLSPVAGDLATDFFSGLPSKVSAAYELSSGEAVFARGKKLFTYRGTERSARDVLPKGIPKGPTGALHITWERNTYFFKGSKVYLYNEATGLDSSYPRPISEVFPDVPTKLTNAFSDASGNQYFVRSKKVFKISYGQQSVDNGYPKFLTETFINICAQ</sequence>
<organism evidence="4 5">
    <name type="scientific">Strongylocentrotus purpuratus</name>
    <name type="common">Purple sea urchin</name>
    <dbReference type="NCBI Taxonomy" id="7668"/>
    <lineage>
        <taxon>Eukaryota</taxon>
        <taxon>Metazoa</taxon>
        <taxon>Echinodermata</taxon>
        <taxon>Eleutherozoa</taxon>
        <taxon>Echinozoa</taxon>
        <taxon>Echinoidea</taxon>
        <taxon>Euechinoidea</taxon>
        <taxon>Echinacea</taxon>
        <taxon>Camarodonta</taxon>
        <taxon>Echinidea</taxon>
        <taxon>Strongylocentrotidae</taxon>
        <taxon>Strongylocentrotus</taxon>
    </lineage>
</organism>
<proteinExistence type="predicted"/>
<dbReference type="SMART" id="SM00120">
    <property type="entry name" value="HX"/>
    <property type="match status" value="4"/>
</dbReference>